<protein>
    <submittedName>
        <fullName evidence="1">Phage protein</fullName>
    </submittedName>
</protein>
<sequence>MPKKIDPELAEFEAALLQSVDQAMSGQFARVHTPEQIVQRSRGRPVGSTSQVRKTATTIRFDEEVIQAFKATGKGWQTRMNDALKDWLRTHQPG</sequence>
<dbReference type="OrthoDB" id="9796641at2"/>
<accession>A0A157R1Z8</accession>
<dbReference type="AlphaFoldDB" id="A0A157R1Z8"/>
<reference evidence="1 2" key="1">
    <citation type="submission" date="2016-03" db="EMBL/GenBank/DDBJ databases">
        <authorList>
            <consortium name="Pathogen Informatics"/>
        </authorList>
    </citation>
    <scope>NUCLEOTIDE SEQUENCE [LARGE SCALE GENOMIC DNA]</scope>
    <source>
        <strain evidence="1 2">NCTC13364</strain>
    </source>
</reference>
<organism evidence="1 2">
    <name type="scientific">Bordetella ansorpii</name>
    <dbReference type="NCBI Taxonomy" id="288768"/>
    <lineage>
        <taxon>Bacteria</taxon>
        <taxon>Pseudomonadati</taxon>
        <taxon>Pseudomonadota</taxon>
        <taxon>Betaproteobacteria</taxon>
        <taxon>Burkholderiales</taxon>
        <taxon>Alcaligenaceae</taxon>
        <taxon>Bordetella</taxon>
    </lineage>
</organism>
<dbReference type="InterPro" id="IPR025528">
    <property type="entry name" value="BrnA_antitoxin"/>
</dbReference>
<evidence type="ECO:0000313" key="1">
    <source>
        <dbReference type="EMBL" id="SAI51978.1"/>
    </source>
</evidence>
<evidence type="ECO:0000313" key="2">
    <source>
        <dbReference type="Proteomes" id="UP000077037"/>
    </source>
</evidence>
<proteinExistence type="predicted"/>
<dbReference type="EMBL" id="FKBS01000025">
    <property type="protein sequence ID" value="SAI51978.1"/>
    <property type="molecule type" value="Genomic_DNA"/>
</dbReference>
<dbReference type="Proteomes" id="UP000077037">
    <property type="component" value="Unassembled WGS sequence"/>
</dbReference>
<name>A0A157R1Z8_9BORD</name>
<dbReference type="Pfam" id="PF14384">
    <property type="entry name" value="BrnA_antitoxin"/>
    <property type="match status" value="1"/>
</dbReference>
<gene>
    <name evidence="1" type="ORF">SAMEA1982600_04368</name>
</gene>